<dbReference type="Pfam" id="PF12804">
    <property type="entry name" value="NTP_transf_3"/>
    <property type="match status" value="1"/>
</dbReference>
<keyword evidence="1 8" id="KW-0963">Cytoplasm</keyword>
<proteinExistence type="inferred from homology"/>
<reference evidence="11" key="1">
    <citation type="submission" date="2022-09" db="EMBL/GenBank/DDBJ databases">
        <title>Characterization of three MwoI isoschizomers from sequenced genome and metagenomes.</title>
        <authorList>
            <person name="Fomenkov A."/>
            <person name="Xu S.Y."/>
            <person name="Roberts R.J."/>
        </authorList>
    </citation>
    <scope>NUCLEOTIDE SEQUENCE</scope>
    <source>
        <strain evidence="11">DSM 2970</strain>
    </source>
</reference>
<dbReference type="CDD" id="cd02503">
    <property type="entry name" value="MobA"/>
    <property type="match status" value="1"/>
</dbReference>
<feature type="binding site" evidence="8">
    <location>
        <position position="104"/>
    </location>
    <ligand>
        <name>GTP</name>
        <dbReference type="ChEBI" id="CHEBI:37565"/>
    </ligand>
</feature>
<reference evidence="10 12" key="2">
    <citation type="submission" date="2023-12" db="EMBL/GenBank/DDBJ databases">
        <title>Phenotypic and Genomic Characterization of Methanothermobacter wolfeii Strain BSEL, a CO2-Capturing Archaeon with Minimal Nutrient Requirements.</title>
        <authorList>
            <person name="Ale Enriquez F."/>
            <person name="Ahring B.K."/>
        </authorList>
    </citation>
    <scope>NUCLEOTIDE SEQUENCE [LARGE SCALE GENOMIC DNA]</scope>
    <source>
        <strain evidence="10 12">BSEL-1</strain>
    </source>
</reference>
<dbReference type="Proteomes" id="UP001065373">
    <property type="component" value="Chromosome"/>
</dbReference>
<keyword evidence="7 8" id="KW-0501">Molybdenum cofactor biosynthesis</keyword>
<sequence length="199" mass="21915">MTGPELESAVILCGGMGRRMGAEKGLLEIEGEPFIVRISWGLMEHFQEVLAVFRDEDQMGMYADILDPSIRLLTDEVPGLGPLGGILTGLENISTMAALFVPCDSPLITGEFLVNMKVVFSEMGSSCDVIVPENGGRLEPLHAVYSRSLRGDIRLLLSRNKRRVGELIESVNSCPVPAIRLDPSLESFRNFNRPEDLRI</sequence>
<gene>
    <name evidence="8" type="primary">mobA</name>
    <name evidence="11" type="ORF">N5910_02965</name>
    <name evidence="10" type="ORF">U2150_08540</name>
</gene>
<keyword evidence="5 8" id="KW-0460">Magnesium</keyword>
<feature type="binding site" evidence="8">
    <location>
        <position position="104"/>
    </location>
    <ligand>
        <name>Mg(2+)</name>
        <dbReference type="ChEBI" id="CHEBI:18420"/>
    </ligand>
</feature>
<dbReference type="GO" id="GO:0061603">
    <property type="term" value="F:molybdenum cofactor guanylyltransferase activity"/>
    <property type="evidence" value="ECO:0007669"/>
    <property type="project" value="UniProtKB-EC"/>
</dbReference>
<evidence type="ECO:0000256" key="6">
    <source>
        <dbReference type="ARBA" id="ARBA00023134"/>
    </source>
</evidence>
<dbReference type="EMBL" id="JAXUHJ010000014">
    <property type="protein sequence ID" value="MEJ8543535.1"/>
    <property type="molecule type" value="Genomic_DNA"/>
</dbReference>
<dbReference type="GO" id="GO:0046872">
    <property type="term" value="F:metal ion binding"/>
    <property type="evidence" value="ECO:0007669"/>
    <property type="project" value="UniProtKB-KW"/>
</dbReference>
<keyword evidence="6 8" id="KW-0342">GTP-binding</keyword>
<evidence type="ECO:0000256" key="5">
    <source>
        <dbReference type="ARBA" id="ARBA00022842"/>
    </source>
</evidence>
<protein>
    <recommendedName>
        <fullName evidence="8">Probable molybdenum cofactor guanylyltransferase</fullName>
        <shortName evidence="8">MoCo guanylyltransferase</shortName>
        <ecNumber evidence="8">2.7.7.77</ecNumber>
    </recommendedName>
    <alternativeName>
        <fullName evidence="8">GTP:molybdopterin guanylyltransferase</fullName>
    </alternativeName>
    <alternativeName>
        <fullName evidence="8">Mo-MPT guanylyltransferase</fullName>
    </alternativeName>
    <alternativeName>
        <fullName evidence="8">Molybdopterin guanylyltransferase</fullName>
    </alternativeName>
    <alternativeName>
        <fullName evidence="8">Molybdopterin-guanine dinucleotide synthase</fullName>
        <shortName evidence="8">MGD synthase</shortName>
    </alternativeName>
</protein>
<dbReference type="InterPro" id="IPR029044">
    <property type="entry name" value="Nucleotide-diphossugar_trans"/>
</dbReference>
<evidence type="ECO:0000256" key="8">
    <source>
        <dbReference type="HAMAP-Rule" id="MF_00316"/>
    </source>
</evidence>
<comment type="domain">
    <text evidence="8">The N-terminal domain determines nucleotide recognition and specific binding, while the C-terminal domain determines the specific binding to the target protein.</text>
</comment>
<organism evidence="11">
    <name type="scientific">Methanothermobacter wolfeii</name>
    <name type="common">Methanobacterium wolfei</name>
    <dbReference type="NCBI Taxonomy" id="145261"/>
    <lineage>
        <taxon>Archaea</taxon>
        <taxon>Methanobacteriati</taxon>
        <taxon>Methanobacteriota</taxon>
        <taxon>Methanomada group</taxon>
        <taxon>Methanobacteria</taxon>
        <taxon>Methanobacteriales</taxon>
        <taxon>Methanobacteriaceae</taxon>
        <taxon>Methanothermobacter</taxon>
    </lineage>
</organism>
<comment type="similarity">
    <text evidence="8">Belongs to the MobA family.</text>
</comment>
<feature type="binding site" evidence="8">
    <location>
        <position position="75"/>
    </location>
    <ligand>
        <name>GTP</name>
        <dbReference type="ChEBI" id="CHEBI:37565"/>
    </ligand>
</feature>
<evidence type="ECO:0000256" key="1">
    <source>
        <dbReference type="ARBA" id="ARBA00022490"/>
    </source>
</evidence>
<feature type="binding site" evidence="8">
    <location>
        <position position="24"/>
    </location>
    <ligand>
        <name>GTP</name>
        <dbReference type="ChEBI" id="CHEBI:37565"/>
    </ligand>
</feature>
<dbReference type="EMBL" id="CP104550">
    <property type="protein sequence ID" value="UXH32266.1"/>
    <property type="molecule type" value="Genomic_DNA"/>
</dbReference>
<dbReference type="EC" id="2.7.7.77" evidence="8"/>
<dbReference type="HAMAP" id="MF_00316">
    <property type="entry name" value="MobA"/>
    <property type="match status" value="1"/>
</dbReference>
<dbReference type="InterPro" id="IPR013482">
    <property type="entry name" value="Molybde_CF_guanTrfase"/>
</dbReference>
<keyword evidence="3 8" id="KW-0479">Metal-binding</keyword>
<dbReference type="PANTHER" id="PTHR19136">
    <property type="entry name" value="MOLYBDENUM COFACTOR GUANYLYLTRANSFERASE"/>
    <property type="match status" value="1"/>
</dbReference>
<dbReference type="Proteomes" id="UP001369247">
    <property type="component" value="Unassembled WGS sequence"/>
</dbReference>
<comment type="catalytic activity">
    <reaction evidence="8">
        <text>Mo-molybdopterin + GTP + H(+) = Mo-molybdopterin guanine dinucleotide + diphosphate</text>
        <dbReference type="Rhea" id="RHEA:34243"/>
        <dbReference type="ChEBI" id="CHEBI:15378"/>
        <dbReference type="ChEBI" id="CHEBI:33019"/>
        <dbReference type="ChEBI" id="CHEBI:37565"/>
        <dbReference type="ChEBI" id="CHEBI:71302"/>
        <dbReference type="ChEBI" id="CHEBI:71310"/>
        <dbReference type="EC" id="2.7.7.77"/>
    </reaction>
</comment>
<comment type="function">
    <text evidence="8">Transfers a GMP moiety from GTP to Mo-molybdopterin (Mo-MPT) cofactor (Moco or molybdenum cofactor) to form Mo-molybdopterin guanine dinucleotide (Mo-MGD) cofactor.</text>
</comment>
<dbReference type="GO" id="GO:0005525">
    <property type="term" value="F:GTP binding"/>
    <property type="evidence" value="ECO:0007669"/>
    <property type="project" value="UniProtKB-UniRule"/>
</dbReference>
<keyword evidence="11" id="KW-0548">Nucleotidyltransferase</keyword>
<evidence type="ECO:0000259" key="9">
    <source>
        <dbReference type="Pfam" id="PF12804"/>
    </source>
</evidence>
<dbReference type="Gene3D" id="3.90.550.10">
    <property type="entry name" value="Spore Coat Polysaccharide Biosynthesis Protein SpsA, Chain A"/>
    <property type="match status" value="1"/>
</dbReference>
<evidence type="ECO:0000256" key="7">
    <source>
        <dbReference type="ARBA" id="ARBA00023150"/>
    </source>
</evidence>
<dbReference type="SUPFAM" id="SSF53448">
    <property type="entry name" value="Nucleotide-diphospho-sugar transferases"/>
    <property type="match status" value="1"/>
</dbReference>
<evidence type="ECO:0000256" key="4">
    <source>
        <dbReference type="ARBA" id="ARBA00022741"/>
    </source>
</evidence>
<comment type="subcellular location">
    <subcellularLocation>
        <location evidence="8">Cytoplasm</location>
    </subcellularLocation>
</comment>
<dbReference type="KEGG" id="mwo:MWSIV6_0558"/>
<keyword evidence="2 8" id="KW-0808">Transferase</keyword>
<comment type="cofactor">
    <cofactor evidence="8">
        <name>Mg(2+)</name>
        <dbReference type="ChEBI" id="CHEBI:18420"/>
    </cofactor>
</comment>
<comment type="caution">
    <text evidence="8">Lacks conserved residue(s) required for the propagation of feature annotation.</text>
</comment>
<evidence type="ECO:0000313" key="11">
    <source>
        <dbReference type="EMBL" id="UXH32266.1"/>
    </source>
</evidence>
<keyword evidence="12" id="KW-1185">Reference proteome</keyword>
<dbReference type="GO" id="GO:0006777">
    <property type="term" value="P:Mo-molybdopterin cofactor biosynthetic process"/>
    <property type="evidence" value="ECO:0007669"/>
    <property type="project" value="UniProtKB-KW"/>
</dbReference>
<dbReference type="PANTHER" id="PTHR19136:SF81">
    <property type="entry name" value="MOLYBDENUM COFACTOR GUANYLYLTRANSFERASE"/>
    <property type="match status" value="1"/>
</dbReference>
<feature type="binding site" evidence="8">
    <location>
        <begin position="12"/>
        <end position="14"/>
    </location>
    <ligand>
        <name>GTP</name>
        <dbReference type="ChEBI" id="CHEBI:37565"/>
    </ligand>
</feature>
<dbReference type="RefSeq" id="WP_074358644.1">
    <property type="nucleotide sequence ID" value="NZ_CP104550.1"/>
</dbReference>
<dbReference type="GO" id="GO:0005737">
    <property type="term" value="C:cytoplasm"/>
    <property type="evidence" value="ECO:0007669"/>
    <property type="project" value="UniProtKB-SubCell"/>
</dbReference>
<evidence type="ECO:0000256" key="2">
    <source>
        <dbReference type="ARBA" id="ARBA00022679"/>
    </source>
</evidence>
<evidence type="ECO:0000313" key="10">
    <source>
        <dbReference type="EMBL" id="MEJ8543535.1"/>
    </source>
</evidence>
<feature type="domain" description="MobA-like NTP transferase" evidence="9">
    <location>
        <begin position="9"/>
        <end position="163"/>
    </location>
</feature>
<dbReference type="AlphaFoldDB" id="A0A9E7RUZ1"/>
<dbReference type="InterPro" id="IPR025877">
    <property type="entry name" value="MobA-like_NTP_Trfase"/>
</dbReference>
<dbReference type="GeneID" id="75106179"/>
<keyword evidence="4 8" id="KW-0547">Nucleotide-binding</keyword>
<evidence type="ECO:0000256" key="3">
    <source>
        <dbReference type="ARBA" id="ARBA00022723"/>
    </source>
</evidence>
<name>A0A9E7RUZ1_METWO</name>
<evidence type="ECO:0000313" key="12">
    <source>
        <dbReference type="Proteomes" id="UP001369247"/>
    </source>
</evidence>
<accession>A0A9E7RUZ1</accession>